<sequence length="257" mass="27982">MPTSKKITDFVINKVPTKAIFNKMKEQGLINNDEIYLVEEDDSDNKYVSYESQSLTATQMKQARNNIGALGSTDIVSINHGGTGASNAANARANIGIQYGTNYPTSTPVTGTGSLYFVQKENVVTPISEGGTGGTTQDSARTNLGLPTQDKRIVTVCSGTRLVTGSNITITLDPTEAKKYSSILILIGTPLGGNYGNMYDSFVFPLNPDTWSFRFFKYTLEGQDWQCAKANLSSDWKTFTITSASGNTNHPCWCYLM</sequence>
<reference evidence="1" key="1">
    <citation type="journal article" date="2021" name="Proc. Natl. Acad. Sci. U.S.A.">
        <title>A Catalog of Tens of Thousands of Viruses from Human Metagenomes Reveals Hidden Associations with Chronic Diseases.</title>
        <authorList>
            <person name="Tisza M.J."/>
            <person name="Buck C.B."/>
        </authorList>
    </citation>
    <scope>NUCLEOTIDE SEQUENCE</scope>
    <source>
        <strain evidence="1">CtgN495</strain>
    </source>
</reference>
<name>A0A8S5UCX4_9CAUD</name>
<accession>A0A8S5UCX4</accession>
<dbReference type="EMBL" id="BK016063">
    <property type="protein sequence ID" value="DAF92283.1"/>
    <property type="molecule type" value="Genomic_DNA"/>
</dbReference>
<proteinExistence type="predicted"/>
<evidence type="ECO:0000313" key="1">
    <source>
        <dbReference type="EMBL" id="DAF92283.1"/>
    </source>
</evidence>
<evidence type="ECO:0008006" key="2">
    <source>
        <dbReference type="Google" id="ProtNLM"/>
    </source>
</evidence>
<organism evidence="1">
    <name type="scientific">Siphoviridae sp. ctgN495</name>
    <dbReference type="NCBI Taxonomy" id="2825608"/>
    <lineage>
        <taxon>Viruses</taxon>
        <taxon>Duplodnaviria</taxon>
        <taxon>Heunggongvirae</taxon>
        <taxon>Uroviricota</taxon>
        <taxon>Caudoviricetes</taxon>
    </lineage>
</organism>
<protein>
    <recommendedName>
        <fullName evidence="2">Tail fiber protein</fullName>
    </recommendedName>
</protein>